<evidence type="ECO:0000313" key="3">
    <source>
        <dbReference type="Proteomes" id="UP001299012"/>
    </source>
</evidence>
<accession>A0ABS9JUE8</accession>
<organism evidence="2 3">
    <name type="scientific">Streptomyces tricolor</name>
    <dbReference type="NCBI Taxonomy" id="68277"/>
    <lineage>
        <taxon>Bacteria</taxon>
        <taxon>Bacillati</taxon>
        <taxon>Actinomycetota</taxon>
        <taxon>Actinomycetes</taxon>
        <taxon>Kitasatosporales</taxon>
        <taxon>Streptomycetaceae</taxon>
        <taxon>Streptomyces</taxon>
        <taxon>Streptomyces violaceoruber group</taxon>
    </lineage>
</organism>
<feature type="domain" description="NIPSNAP" evidence="1">
    <location>
        <begin position="7"/>
        <end position="99"/>
    </location>
</feature>
<dbReference type="SUPFAM" id="SSF54909">
    <property type="entry name" value="Dimeric alpha+beta barrel"/>
    <property type="match status" value="1"/>
</dbReference>
<dbReference type="InterPro" id="IPR011008">
    <property type="entry name" value="Dimeric_a/b-barrel"/>
</dbReference>
<keyword evidence="3" id="KW-1185">Reference proteome</keyword>
<dbReference type="Gene3D" id="3.30.70.100">
    <property type="match status" value="1"/>
</dbReference>
<dbReference type="Proteomes" id="UP001299012">
    <property type="component" value="Unassembled WGS sequence"/>
</dbReference>
<gene>
    <name evidence="2" type="ORF">L0F81_38585</name>
</gene>
<evidence type="ECO:0000259" key="1">
    <source>
        <dbReference type="Pfam" id="PF07978"/>
    </source>
</evidence>
<protein>
    <submittedName>
        <fullName evidence="2">NIPSNAP family protein</fullName>
    </submittedName>
</protein>
<dbReference type="RefSeq" id="WP_086700240.1">
    <property type="nucleotide sequence ID" value="NZ_JAKKZF010000293.1"/>
</dbReference>
<proteinExistence type="predicted"/>
<reference evidence="2 3" key="1">
    <citation type="submission" date="2022-01" db="EMBL/GenBank/DDBJ databases">
        <title>Draft Genome Sequences of Seven Type Strains of the Genus Streptomyces.</title>
        <authorList>
            <person name="Aziz S."/>
            <person name="Coretto E."/>
            <person name="Chronakova A."/>
            <person name="Sproer C."/>
            <person name="Huber K."/>
            <person name="Nouioui I."/>
            <person name="Gross H."/>
        </authorList>
    </citation>
    <scope>NUCLEOTIDE SEQUENCE [LARGE SCALE GENOMIC DNA]</scope>
    <source>
        <strain evidence="2 3">DSM 41685</strain>
    </source>
</reference>
<dbReference type="InterPro" id="IPR012577">
    <property type="entry name" value="NIPSNAP"/>
</dbReference>
<dbReference type="EMBL" id="JAKKZF010000293">
    <property type="protein sequence ID" value="MCG0069104.1"/>
    <property type="molecule type" value="Genomic_DNA"/>
</dbReference>
<comment type="caution">
    <text evidence="2">The sequence shown here is derived from an EMBL/GenBank/DDBJ whole genome shotgun (WGS) entry which is preliminary data.</text>
</comment>
<dbReference type="Pfam" id="PF07978">
    <property type="entry name" value="NIPSNAP"/>
    <property type="match status" value="1"/>
</dbReference>
<name>A0ABS9JUE8_9ACTN</name>
<evidence type="ECO:0000313" key="2">
    <source>
        <dbReference type="EMBL" id="MCG0069104.1"/>
    </source>
</evidence>
<sequence length="104" mass="12049">MITCVVEYTIDAAKTDAFERFAERWMTLVEEHGGTHHGYFLPAEGASDKALALFSFPSLAAYERYRELFGRHPDFVAADRIRDDSGCVLRYERTFMRPLLPRRD</sequence>